<dbReference type="Gene3D" id="2.30.29.30">
    <property type="entry name" value="Pleckstrin-homology domain (PH domain)/Phosphotyrosine-binding domain (PTB)"/>
    <property type="match status" value="2"/>
</dbReference>
<keyword evidence="8" id="KW-0517">Myogenesis</keyword>
<dbReference type="InterPro" id="IPR001806">
    <property type="entry name" value="Small_GTPase"/>
</dbReference>
<dbReference type="InterPro" id="IPR027483">
    <property type="entry name" value="PInositol-4-P-4/5-kinase_C_sf"/>
</dbReference>
<feature type="region of interest" description="Disordered" evidence="16">
    <location>
        <begin position="414"/>
        <end position="435"/>
    </location>
</feature>
<gene>
    <name evidence="19" type="ORF">ROHU_001786</name>
</gene>
<dbReference type="InterPro" id="IPR056242">
    <property type="entry name" value="PIN_TASOR"/>
</dbReference>
<dbReference type="GO" id="GO:0030154">
    <property type="term" value="P:cell differentiation"/>
    <property type="evidence" value="ECO:0007669"/>
    <property type="project" value="UniProtKB-KW"/>
</dbReference>
<evidence type="ECO:0000256" key="1">
    <source>
        <dbReference type="ARBA" id="ARBA00004161"/>
    </source>
</evidence>
<dbReference type="InterPro" id="IPR027417">
    <property type="entry name" value="P-loop_NTPase"/>
</dbReference>
<dbReference type="InterPro" id="IPR019734">
    <property type="entry name" value="TPR_rpt"/>
</dbReference>
<feature type="compositionally biased region" description="Acidic residues" evidence="16">
    <location>
        <begin position="3127"/>
        <end position="3136"/>
    </location>
</feature>
<dbReference type="GO" id="GO:0052742">
    <property type="term" value="F:phosphatidylinositol kinase activity"/>
    <property type="evidence" value="ECO:0007669"/>
    <property type="project" value="InterPro"/>
</dbReference>
<keyword evidence="12" id="KW-0802">TPR repeat</keyword>
<feature type="domain" description="PH" evidence="17">
    <location>
        <begin position="4127"/>
        <end position="4214"/>
    </location>
</feature>
<keyword evidence="11" id="KW-0221">Differentiation</keyword>
<dbReference type="InterPro" id="IPR002110">
    <property type="entry name" value="Ankyrin_rpt"/>
</dbReference>
<evidence type="ECO:0000256" key="8">
    <source>
        <dbReference type="ARBA" id="ARBA00022541"/>
    </source>
</evidence>
<keyword evidence="15" id="KW-0808">Transferase</keyword>
<keyword evidence="10 15" id="KW-0547">Nucleotide-binding</keyword>
<feature type="compositionally biased region" description="Polar residues" evidence="16">
    <location>
        <begin position="2911"/>
        <end position="2921"/>
    </location>
</feature>
<feature type="region of interest" description="Disordered" evidence="16">
    <location>
        <begin position="2346"/>
        <end position="2416"/>
    </location>
</feature>
<dbReference type="InterPro" id="IPR000225">
    <property type="entry name" value="Armadillo"/>
</dbReference>
<evidence type="ECO:0000256" key="15">
    <source>
        <dbReference type="PROSITE-ProRule" id="PRU00781"/>
    </source>
</evidence>
<feature type="repeat" description="ANK" evidence="14">
    <location>
        <begin position="4394"/>
        <end position="4426"/>
    </location>
</feature>
<dbReference type="InterPro" id="IPR011993">
    <property type="entry name" value="PH-like_dom_sf"/>
</dbReference>
<feature type="compositionally biased region" description="Basic and acidic residues" evidence="16">
    <location>
        <begin position="2922"/>
        <end position="2959"/>
    </location>
</feature>
<feature type="compositionally biased region" description="Basic and acidic residues" evidence="16">
    <location>
        <begin position="2396"/>
        <end position="2407"/>
    </location>
</feature>
<dbReference type="PANTHER" id="PTHR16207">
    <property type="entry name" value="SET DOMAIN-CONTAINING PROTEIN"/>
    <property type="match status" value="1"/>
</dbReference>
<keyword evidence="6" id="KW-0217">Developmental protein</keyword>
<dbReference type="FunFam" id="1.25.40.10:FF:000025">
    <property type="entry name" value="Unc-45 myosin chaperone B"/>
    <property type="match status" value="1"/>
</dbReference>
<comment type="subcellular location">
    <subcellularLocation>
        <location evidence="1">Cytoplasm</location>
        <location evidence="1">Myofibril</location>
        <location evidence="1">Sarcomere</location>
        <location evidence="1">A band</location>
    </subcellularLocation>
    <subcellularLocation>
        <location evidence="2">Cytoplasm</location>
        <location evidence="2">Myofibril</location>
        <location evidence="2">Sarcomere</location>
        <location evidence="2">Z line</location>
    </subcellularLocation>
    <subcellularLocation>
        <location evidence="3">Cytoplasm</location>
        <location evidence="3">Perinuclear region</location>
    </subcellularLocation>
</comment>
<sequence length="4702" mass="526634">MSSANENGVSGSSNNSREKTYKKTTSSALKGAIQLGIGYTVGNLTSKPDRDVLMQDFYVVESVFLPSEGSNLTPAHHYPDFRFKTYAPLAFRYFRELFGIKPDDYLYSICKEPLIELSNPGASGSLFYLTSDDEFIIKTVQHKEAEFLQKLLPGYYMNLNQNPRTLLPKFYGLYCVQSGGINIRLVVMNNVLPRSLKMHYKYDLKGSTYKRRASRKEREKACPTYKDLDFVDMHDGLYFDTETYNALMKTLQRDCRVLESFKIMDYSLLLGVHVLDQSHREGDVNIVDGKRTVGQKVLYSTAMESIQGDGKAAEALTTDDTMGGIPAKTHRDEKLLIFLGIIDILQSYRFIKKLEHSWKALVYDGDTVSVHRPSFYANRFLKFMSSRVFRKIQPNRFSPSKRARNSISALKCSSQEVLSSQKEEKPEERTDRLGGARSLASLDGQVFWSHNRPDLVPQTPYPYEASSLNHTLSPPSIYVTDRYRETRSNERCACSTFTLEDSAICLTSEQSTMDIDRDDDSVLDVYFMGEIADPVQLKEEGNKHFQAGEIDKAIDCYTKAIKSCKDKKALAVIYRNRSACFLKKENYSNAVSDATKAIDVDAADIKALYRRCQALEKLGKLDMAFKDVQRCATLEPKNKTFLETLRRLGAEIQQKLKTTFSTDSRVQNMFDILFSEESDKEKLEKAANNLIVLAREDAGAERIFQNNGVPLLVQLIDTGKPEMILAAIRTLSGMCTGHRARATAIIHTVGISKLCSIMAVDNEEIALATANLFQCVYDSLSGGDSRNYGKEEALVLDSSKDLKDILLALLEMIASKKVSGHGRDQALNLLTRNVPRKDKKNTDNSKALFTIDHGLRKILKVCGQVPDLPDQLPLTENTQLIASVLLNKLYDDLRCDPERDNFRDICDEYIKSKFDPNDMDKNIHAINTLSGILQGPFDVGNVLSGRQGVMEMMVALCGSEREVDQLVAVEALIHASTKTSKASFFISNGVSLLKDMYKKTKNEKIKIRALVGLCKLGSAGGDDYSMRQFAEGSTEKLAKQCRKWLCNPTLDVRTRKWAVEGLAYLTNDADVKDDFVEDEAAMRAMFELAKSKDKTILYAVACTLVNCTNSYDKKEIIPEMVQLAKFSKQHVPEQHPKDKKDFIVRRVKRLLKAGVTSALAVMVKADNSILTDQTKEMLARVFLALADDIKDRGTIVAQGGGKALIPLALEGTDKGKIKACHALAKIAAVSNPEIAFPGERIYEVVRPLVSLLNPERDGLENFEALLGLTNLAALNDKLRVKILKEKALPEIENYMFEEHEQIRQAATECMCNLVCCKEVQDRYLEDGNDKLKLLVLLCGEDDEQLQRAAAGALAMLTAAQKKLAVKMTKVTGQWLEIIQRLCIHDNPEIQHRGLVTVCNMLDADEALAKKLIESELLEILTYVAKLEDNPKKQEAINAARACLSRAMDSLLEPVHPGSVTFNESILAPLHNNYLYEESKECFTYNSAHLINNGALQKRYAAFRSEKREKGYSEQELEESFGFLLFDDADRAKTIGETGLLVGRAKCTTLGDSSKGVYISKYADCLDLKRWYDGKTGYIVLLKLTKGRVKEVTDNYTQNFTSPTAGYDCHISDQLGAVSSTTSSFLAYERTQYYIYELCDGSSEIEKCPRHACPFAIVAFSYGKMSTTSELEQKSFFSSQDKTVCIGGRCFNLYDVVSSKAKNDLAQIAQELKQKDMALVIPLEDSGFLILLHSSHLFSYEDAKSGKAAALQGMFIFPDSRTVPRDAKTDLQNTKVSTEIMQVIPALNYAETEMEKSLPNQQGPSQISLEKHLQDYGTLFHPGLLDVPTREASMFPDQYDVPGGFTLISPKWSKEAGTRLKSYFDEPCGFTIPVGRALELLTSGRQQRGDDHDDDVYYYISSPEEVPQTEVEVTKQSEAICNASDRTAETVERQKDELKPSSTEQPQTASPERLGKLGTAVVTAADSVLEYPTSTVSPKLGDVPTENCVSIENDVEKTSQGSTKGDAGGDGVDLSTKETPIQTRSTRLIKSTEEGATAASGETEDTTHPVKTKPDPDKKVNRRSLSRRRGRKRKGHWKTMQIKKEVQKKIALPTPSLPVVLPVNSPEEPMKDQIKTETVLADDTNPRRQSTRRGKGRRQRGGNRNLSKARQAQEPLISVTTETIDDQSIKNEMSPSKRDWRSLPRRKRLWNTDVSLKRSLRSDAVKNDEETTVDVQHNETKQSLSSTPKRKMEGLNLRERYGLKTIITNCGRVFVPHGSDVDAESAKKEKMHVEMSIDTNAETISPVENKSKQLVESTGESPSMGKEELPSKNPLVNDDEDSDSTSNDMPSALLSALRILRKLHNTHPSESDKTQDLCPEKSTPNGAVGVQQNNKDHPVAVQADATSSVPGVSDQSVHMDPKVSSPDKIKKKSKHEVYSAISISKLKTVLRRGKRVKSPSPGDSAKTEPDNAEPESKKGKLATSMDPKCDTANNELKDKESQPVNDEAQPMPMKSVEVTKQHVSWRGLIHKASKENGSLNFDTSAPFEIAKHADQQLISSLIGDRVGKRRISTDGKASAERLGTGASLPSDALSLLADLALGASNDKMLTNLEAKAGQEALDGVKATGSPESVLHALLRYPSARFKLPPRSPFPEGLLVTGELILEISKEHSYSQPTSPLSGLSGPSPKVSSPPSGIVESPLSLKTGLHLNLPKDAVASSQQEEGGKAEWKRLISPNKQLPEILKTKPRRSRILRYRSIIEKEGKIQVTRIWKEPYDFKFDSKFTNDSKDKTVSRALHGKWNFNIEDTYEDVHLIFHMWIGLFYSKPTSRKSFDLGLKNETGHVLHAVPQKGNVSDCAESKKIFEAKKDVCPEAVVDENVDKTLELKTGASILVQEESVSVAEESKVMSEEDSQDGCLTIMEDGNVEEDMSSETPSQDQTNTAEHKETAHAKEDLNPLLDLTDHTNMVDESRDTSSHETNVEETSNATEEPKPDTSLDDHVDELSDISSDEARVEELNETSNTNEELKLVPDLKDHTNMADELKDAISEEASIEECNEFSNAKEELDLKDQSSHEVDASFLKFEGNNTKEPVEEKEGYTSEEIMQENDFNSKDEANLVGSDTEHETSTEMEDHLDDFALVLEDDINSVDMEFSDEDSETKVQVEVYEQNSSNDKSSAFIDDDHDEKIQKSEKQPQTLEEANLEEDTLEESSKGSCPGEDQLMSVQEKHTAAANNDTSDVMHDESETRTVEQSIVVQQEALDVCQDESKPTDTVEHTKIDISHLEKGDERDLSQQDASEFTDDALVNENETQSQGSCKDQISETYQDCLSLKICASPPNTTTDSHNEAVAPQALTINKPSEVDVSSMCSTPTQDEISCYPEVNKAFREEDLNKELYNPEDTDHTDMKPPKSPVSSQPHVFTQKPLSDFKGHHEEIHNDELRWKRKKYPGTMDFKDKSAITTEHSPSEDSLPLKHKLYPASQQKDDETCNFIEGASQNDSELYYGDDSHGYYHRSDENIQWHDYQTEEPVDDQLYHCENDSGGNNDQPGCSKHITSEWEYSYKHKKRAQEETDDYCWGEKNYKSDPFKYPIKVTCTADYETEIGRSSKKKSRKRKFHGAFCQNAEWDDEDFSESRLKTSYFETYQTKPTRSVIVSSLPHDKPSKQHFDWRRYFRREVTCSQLLDASERDNKFDIPPSSIVTILDRKGNRVTFNNSPTMKPSFDGSSLTEGLEDSFNDWQEQQSKADVTRSAIDLEYLIFSENITRVLKETKNSVSTTSHCRSNPDPALCPMTVRFSNLSEVDSSVELSKAQSSLTDFKIKVDMSDRKEKNRQPHLQRLFCEKGSEVEFSGISEITEQCAVAYKSMMNDVCSGKTLPRPTETRKRKFGRKSIGCHPGLRGRIKKDVFDSPHDNLKTIVRQASKTKYRFYILVTSTDTFFEETKNLLEIEGHIPVKPDEFDLNGDDQSPLLIVLRNEDIADHICEVPHLLELKKSPSVVFAGIDRPDDVVNLTHQELFAKGGFIVCDELALDTLTLDDMKKVVGILEELDKQGKWKWFLHYRDSRRLRENARSSPEASKKQQFIDCCQKAGVIEVLPYHDCDVMSRERPDYLFCLTRLQIQNASVRFPVFITGCDHPFSVPLIWDMPYLDRLNRTCGFLDIEQNENSDKFYRRYFILDTNENFLLWYMDNPQVNEASVKQKPKAEFCFVINALSRRYFLQANDAVDLKEWVVALNNATKITVPKASPVAQSTDATNVSNPSQSTSQQAYKTEIVGGVVVHTPVQQSENEDVFTSDLGSHVTLRRCQSVRPHVVRSGYCVKQGNVDKEPLRSIRLQDVLKVNECLVKSGDLLSRDNLFEIITSTRTFYIQIRSSCKAFPGQRKPQLVKSCSIADSWQPWTPVPNQEKHLKEEAHGLGFWTDRSAVHEAAAQGRAVQLQKLIENGASVNIVAVDSITPLHEACIQGQTQCVKLLLDAGAHVDARNIDGSTPLCDACAAGSLECVKLLLEHGATVNPPLFTFSPLHEACMGGNSKCVQLMIDEGALMEAHDCHFGTPLHVACARQHLDCVKVLLNAGANVHAAKLHETALHHAAKVKNLELIELLVEYGGNVYARDNLGKKPIQYTRAGSAAALCLEFYEYVLKCLFVVCQDCKMTEYKLVVVGAGGVGKSALTIQLIQNHFVDEYDPTIEGVEDAFYTLVREIRHYRMKKLNSREDRKQGCLGVSCEVM</sequence>
<feature type="compositionally biased region" description="Polar residues" evidence="16">
    <location>
        <begin position="1939"/>
        <end position="1949"/>
    </location>
</feature>
<dbReference type="SMART" id="SM00330">
    <property type="entry name" value="PIPKc"/>
    <property type="match status" value="1"/>
</dbReference>
<evidence type="ECO:0000256" key="6">
    <source>
        <dbReference type="ARBA" id="ARBA00022473"/>
    </source>
</evidence>
<dbReference type="Gene3D" id="1.25.10.10">
    <property type="entry name" value="Leucine-rich Repeat Variant"/>
    <property type="match status" value="2"/>
</dbReference>
<keyword evidence="14" id="KW-0040">ANK repeat</keyword>
<dbReference type="InterPro" id="IPR011990">
    <property type="entry name" value="TPR-like_helical_dom_sf"/>
</dbReference>
<comment type="caution">
    <text evidence="19">The sequence shown here is derived from an EMBL/GenBank/DDBJ whole genome shotgun (WGS) entry which is preliminary data.</text>
</comment>
<feature type="repeat" description="ANK" evidence="14">
    <location>
        <begin position="4492"/>
        <end position="4524"/>
    </location>
</feature>
<feature type="compositionally biased region" description="Basic and acidic residues" evidence="16">
    <location>
        <begin position="3244"/>
        <end position="3271"/>
    </location>
</feature>
<dbReference type="InterPro" id="IPR056243">
    <property type="entry name" value="TASOR_ab_dom"/>
</dbReference>
<protein>
    <recommendedName>
        <fullName evidence="5">Protein unc-45 homolog B</fullName>
    </recommendedName>
</protein>
<feature type="region of interest" description="Disordered" evidence="16">
    <location>
        <begin position="3059"/>
        <end position="3113"/>
    </location>
</feature>
<feature type="compositionally biased region" description="Polar residues" evidence="16">
    <location>
        <begin position="2383"/>
        <end position="2395"/>
    </location>
</feature>
<dbReference type="GO" id="GO:0031672">
    <property type="term" value="C:A band"/>
    <property type="evidence" value="ECO:0007669"/>
    <property type="project" value="UniProtKB-SubCell"/>
</dbReference>
<dbReference type="PROSITE" id="PS51455">
    <property type="entry name" value="PIPK"/>
    <property type="match status" value="1"/>
</dbReference>
<feature type="region of interest" description="Disordered" evidence="16">
    <location>
        <begin position="1921"/>
        <end position="1955"/>
    </location>
</feature>
<proteinExistence type="evidence at protein level"/>
<dbReference type="SMART" id="SM00248">
    <property type="entry name" value="ANK"/>
    <property type="match status" value="6"/>
</dbReference>
<feature type="compositionally biased region" description="Basic and acidic residues" evidence="16">
    <location>
        <begin position="421"/>
        <end position="434"/>
    </location>
</feature>
<keyword evidence="20" id="KW-1185">Reference proteome</keyword>
<evidence type="ECO:0000259" key="17">
    <source>
        <dbReference type="PROSITE" id="PS50003"/>
    </source>
</evidence>
<evidence type="ECO:0000256" key="13">
    <source>
        <dbReference type="ARBA" id="ARBA00023186"/>
    </source>
</evidence>
<feature type="region of interest" description="Disordered" evidence="16">
    <location>
        <begin position="3376"/>
        <end position="3396"/>
    </location>
</feature>
<evidence type="ECO:0000259" key="18">
    <source>
        <dbReference type="PROSITE" id="PS51455"/>
    </source>
</evidence>
<keyword evidence="21" id="KW-1267">Proteomics identification</keyword>
<dbReference type="SUPFAM" id="SSF50729">
    <property type="entry name" value="PH domain-like"/>
    <property type="match status" value="2"/>
</dbReference>
<evidence type="ECO:0000313" key="20">
    <source>
        <dbReference type="Proteomes" id="UP000290572"/>
    </source>
</evidence>
<evidence type="ECO:0000256" key="5">
    <source>
        <dbReference type="ARBA" id="ARBA00020768"/>
    </source>
</evidence>
<evidence type="ECO:0000256" key="9">
    <source>
        <dbReference type="ARBA" id="ARBA00022737"/>
    </source>
</evidence>
<dbReference type="Pfam" id="PF24630">
    <property type="entry name" value="PIN_TASOR"/>
    <property type="match status" value="1"/>
</dbReference>
<feature type="compositionally biased region" description="Basic and acidic residues" evidence="16">
    <location>
        <begin position="3217"/>
        <end position="3227"/>
    </location>
</feature>
<feature type="region of interest" description="Disordered" evidence="16">
    <location>
        <begin position="2654"/>
        <end position="2675"/>
    </location>
</feature>
<dbReference type="Pfam" id="PF00071">
    <property type="entry name" value="Ras"/>
    <property type="match status" value="1"/>
</dbReference>
<feature type="repeat" description="ANK" evidence="14">
    <location>
        <begin position="4557"/>
        <end position="4589"/>
    </location>
</feature>
<keyword evidence="9" id="KW-0677">Repeat</keyword>
<dbReference type="SUPFAM" id="SSF48452">
    <property type="entry name" value="TPR-like"/>
    <property type="match status" value="1"/>
</dbReference>
<feature type="compositionally biased region" description="Basic and acidic residues" evidence="16">
    <location>
        <begin position="2968"/>
        <end position="2980"/>
    </location>
</feature>
<feature type="compositionally biased region" description="Basic residues" evidence="16">
    <location>
        <begin position="2128"/>
        <end position="2140"/>
    </location>
</feature>
<feature type="region of interest" description="Disordered" evidence="16">
    <location>
        <begin position="1992"/>
        <end position="2088"/>
    </location>
</feature>
<dbReference type="InterPro" id="IPR022188">
    <property type="entry name" value="TASOR_DUF3715"/>
</dbReference>
<dbReference type="FunFam" id="1.25.10.10:FF:000043">
    <property type="entry name" value="Unc-45 myosin chaperone B"/>
    <property type="match status" value="1"/>
</dbReference>
<dbReference type="InterPro" id="IPR002498">
    <property type="entry name" value="PInositol-4-P-4/5-kinase_core"/>
</dbReference>
<dbReference type="GO" id="GO:0007517">
    <property type="term" value="P:muscle organ development"/>
    <property type="evidence" value="ECO:0007669"/>
    <property type="project" value="UniProtKB-KW"/>
</dbReference>
<dbReference type="GO" id="GO:0005525">
    <property type="term" value="F:GTP binding"/>
    <property type="evidence" value="ECO:0007669"/>
    <property type="project" value="InterPro"/>
</dbReference>
<dbReference type="GO" id="GO:0046488">
    <property type="term" value="P:phosphatidylinositol metabolic process"/>
    <property type="evidence" value="ECO:0007669"/>
    <property type="project" value="UniProtKB-UniRule"/>
</dbReference>
<reference evidence="19 20" key="1">
    <citation type="submission" date="2018-03" db="EMBL/GenBank/DDBJ databases">
        <title>Draft genome sequence of Rohu Carp (Labeo rohita).</title>
        <authorList>
            <person name="Das P."/>
            <person name="Kushwaha B."/>
            <person name="Joshi C.G."/>
            <person name="Kumar D."/>
            <person name="Nagpure N.S."/>
            <person name="Sahoo L."/>
            <person name="Das S.P."/>
            <person name="Bit A."/>
            <person name="Patnaik S."/>
            <person name="Meher P.K."/>
            <person name="Jayasankar P."/>
            <person name="Koringa P.G."/>
            <person name="Patel N.V."/>
            <person name="Hinsu A.T."/>
            <person name="Kumar R."/>
            <person name="Pandey M."/>
            <person name="Agarwal S."/>
            <person name="Srivastava S."/>
            <person name="Singh M."/>
            <person name="Iquebal M.A."/>
            <person name="Jaiswal S."/>
            <person name="Angadi U.B."/>
            <person name="Kumar N."/>
            <person name="Raza M."/>
            <person name="Shah T.M."/>
            <person name="Rai A."/>
            <person name="Jena J.K."/>
        </authorList>
    </citation>
    <scope>NUCLEOTIDE SEQUENCE [LARGE SCALE GENOMIC DNA]</scope>
    <source>
        <strain evidence="19">DASCIFA01</strain>
        <tissue evidence="19">Testis</tissue>
    </source>
</reference>
<feature type="repeat" description="ANK" evidence="14">
    <location>
        <begin position="4525"/>
        <end position="4557"/>
    </location>
</feature>
<feature type="region of interest" description="Disordered" evidence="16">
    <location>
        <begin position="1"/>
        <end position="23"/>
    </location>
</feature>
<feature type="compositionally biased region" description="Basic and acidic residues" evidence="16">
    <location>
        <begin position="2044"/>
        <end position="2058"/>
    </location>
</feature>
<feature type="compositionally biased region" description="Basic and acidic residues" evidence="16">
    <location>
        <begin position="1925"/>
        <end position="1938"/>
    </location>
</feature>
<evidence type="ECO:0000256" key="10">
    <source>
        <dbReference type="ARBA" id="ARBA00022741"/>
    </source>
</evidence>
<dbReference type="SMART" id="SM00173">
    <property type="entry name" value="RAS"/>
    <property type="match status" value="1"/>
</dbReference>
<dbReference type="Gene3D" id="1.25.40.20">
    <property type="entry name" value="Ankyrin repeat-containing domain"/>
    <property type="match status" value="1"/>
</dbReference>
<comment type="similarity">
    <text evidence="4">Belongs to the TASOR family.</text>
</comment>
<name>A0A498P2Q4_LABRO</name>
<feature type="repeat" description="ANK" evidence="14">
    <location>
        <begin position="4427"/>
        <end position="4459"/>
    </location>
</feature>
<dbReference type="InterPro" id="IPR027484">
    <property type="entry name" value="PInositol-4-P-5-kinase_N"/>
</dbReference>
<accession>A0A498P2Q4</accession>
<feature type="compositionally biased region" description="Low complexity" evidence="16">
    <location>
        <begin position="1"/>
        <end position="15"/>
    </location>
</feature>
<dbReference type="PROSITE" id="PS50297">
    <property type="entry name" value="ANK_REP_REGION"/>
    <property type="match status" value="4"/>
</dbReference>
<evidence type="ECO:0000256" key="12">
    <source>
        <dbReference type="ARBA" id="ARBA00022803"/>
    </source>
</evidence>
<feature type="compositionally biased region" description="Polar residues" evidence="16">
    <location>
        <begin position="2276"/>
        <end position="2300"/>
    </location>
</feature>
<evidence type="ECO:0000256" key="3">
    <source>
        <dbReference type="ARBA" id="ARBA00004556"/>
    </source>
</evidence>
<dbReference type="Pfam" id="PF01504">
    <property type="entry name" value="PIP5K"/>
    <property type="match status" value="1"/>
</dbReference>
<dbReference type="InterPro" id="IPR016024">
    <property type="entry name" value="ARM-type_fold"/>
</dbReference>
<dbReference type="InterPro" id="IPR046432">
    <property type="entry name" value="TASOR"/>
</dbReference>
<dbReference type="Proteomes" id="UP000290572">
    <property type="component" value="Unassembled WGS sequence"/>
</dbReference>
<keyword evidence="7" id="KW-0963">Cytoplasm</keyword>
<dbReference type="Pfam" id="PF23314">
    <property type="entry name" value="TASOR_alpha-beta"/>
    <property type="match status" value="1"/>
</dbReference>
<dbReference type="InterPro" id="IPR024660">
    <property type="entry name" value="UCS_central_dom"/>
</dbReference>
<dbReference type="GO" id="GO:0005654">
    <property type="term" value="C:nucleoplasm"/>
    <property type="evidence" value="ECO:0007669"/>
    <property type="project" value="TreeGrafter"/>
</dbReference>
<dbReference type="Pfam" id="PF12509">
    <property type="entry name" value="DUF3715"/>
    <property type="match status" value="1"/>
</dbReference>
<dbReference type="FunFam" id="1.25.10.10:FF:000153">
    <property type="entry name" value="Unc-45 myosin chaperone B"/>
    <property type="match status" value="1"/>
</dbReference>
<feature type="compositionally biased region" description="Basic and acidic residues" evidence="16">
    <location>
        <begin position="2444"/>
        <end position="2457"/>
    </location>
</feature>
<dbReference type="FunFam" id="3.30.800.10:FF:000001">
    <property type="entry name" value="phosphatidylinositol 4-phosphate 5-kinase type-1 gamma"/>
    <property type="match status" value="1"/>
</dbReference>
<dbReference type="EMBL" id="QBIY01005484">
    <property type="protein sequence ID" value="RXN37717.1"/>
    <property type="molecule type" value="Genomic_DNA"/>
</dbReference>
<evidence type="ECO:0000256" key="14">
    <source>
        <dbReference type="PROSITE-ProRule" id="PRU00023"/>
    </source>
</evidence>
<dbReference type="GO" id="GO:0003924">
    <property type="term" value="F:GTPase activity"/>
    <property type="evidence" value="ECO:0007669"/>
    <property type="project" value="InterPro"/>
</dbReference>
<evidence type="ECO:0000256" key="7">
    <source>
        <dbReference type="ARBA" id="ARBA00022490"/>
    </source>
</evidence>
<dbReference type="SUPFAM" id="SSF48371">
    <property type="entry name" value="ARM repeat"/>
    <property type="match status" value="2"/>
</dbReference>
<evidence type="ECO:0000256" key="4">
    <source>
        <dbReference type="ARBA" id="ARBA00008058"/>
    </source>
</evidence>
<evidence type="ECO:0007829" key="21">
    <source>
        <dbReference type="PeptideAtlas" id="A0A498P2Q4"/>
    </source>
</evidence>
<evidence type="ECO:0000256" key="11">
    <source>
        <dbReference type="ARBA" id="ARBA00022782"/>
    </source>
</evidence>
<dbReference type="InterPro" id="IPR001849">
    <property type="entry name" value="PH_domain"/>
</dbReference>
<evidence type="ECO:0000256" key="16">
    <source>
        <dbReference type="SAM" id="MobiDB-lite"/>
    </source>
</evidence>
<dbReference type="GO" id="GO:0048471">
    <property type="term" value="C:perinuclear region of cytoplasm"/>
    <property type="evidence" value="ECO:0007669"/>
    <property type="project" value="UniProtKB-SubCell"/>
</dbReference>
<feature type="region of interest" description="Disordered" evidence="16">
    <location>
        <begin position="2100"/>
        <end position="2157"/>
    </location>
</feature>
<evidence type="ECO:0000313" key="19">
    <source>
        <dbReference type="EMBL" id="RXN37717.1"/>
    </source>
</evidence>
<feature type="compositionally biased region" description="Basic and acidic residues" evidence="16">
    <location>
        <begin position="3088"/>
        <end position="3110"/>
    </location>
</feature>
<feature type="domain" description="PIPK" evidence="18">
    <location>
        <begin position="25"/>
        <end position="388"/>
    </location>
</feature>
<dbReference type="PROSITE" id="PS50003">
    <property type="entry name" value="PH_DOMAIN"/>
    <property type="match status" value="1"/>
</dbReference>
<dbReference type="Pfam" id="PF11701">
    <property type="entry name" value="UNC45-central"/>
    <property type="match status" value="1"/>
</dbReference>
<dbReference type="SMART" id="SM00028">
    <property type="entry name" value="TPR"/>
    <property type="match status" value="3"/>
</dbReference>
<dbReference type="Gene3D" id="3.30.810.10">
    <property type="entry name" value="2-Layer Sandwich"/>
    <property type="match status" value="1"/>
</dbReference>
<keyword evidence="13" id="KW-0143">Chaperone</keyword>
<feature type="compositionally biased region" description="Polar residues" evidence="16">
    <location>
        <begin position="2361"/>
        <end position="2372"/>
    </location>
</feature>
<evidence type="ECO:0000256" key="2">
    <source>
        <dbReference type="ARBA" id="ARBA00004216"/>
    </source>
</evidence>
<feature type="compositionally biased region" description="Polar residues" evidence="16">
    <location>
        <begin position="2016"/>
        <end position="2028"/>
    </location>
</feature>
<dbReference type="CDD" id="cd17307">
    <property type="entry name" value="PIPKc_PIP5K1B"/>
    <property type="match status" value="1"/>
</dbReference>
<dbReference type="STRING" id="84645.A0A498P2Q4"/>
<dbReference type="Pfam" id="PF12796">
    <property type="entry name" value="Ank_2"/>
    <property type="match status" value="2"/>
</dbReference>
<dbReference type="PANTHER" id="PTHR16207:SF10">
    <property type="entry name" value="PROTEIN TASOR 2"/>
    <property type="match status" value="1"/>
</dbReference>
<feature type="region of interest" description="Disordered" evidence="16">
    <location>
        <begin position="2429"/>
        <end position="2488"/>
    </location>
</feature>
<organism evidence="19 20">
    <name type="scientific">Labeo rohita</name>
    <name type="common">Indian major carp</name>
    <name type="synonym">Cyprinus rohita</name>
    <dbReference type="NCBI Taxonomy" id="84645"/>
    <lineage>
        <taxon>Eukaryota</taxon>
        <taxon>Metazoa</taxon>
        <taxon>Chordata</taxon>
        <taxon>Craniata</taxon>
        <taxon>Vertebrata</taxon>
        <taxon>Euteleostomi</taxon>
        <taxon>Actinopterygii</taxon>
        <taxon>Neopterygii</taxon>
        <taxon>Teleostei</taxon>
        <taxon>Ostariophysi</taxon>
        <taxon>Cypriniformes</taxon>
        <taxon>Cyprinidae</taxon>
        <taxon>Labeoninae</taxon>
        <taxon>Labeonini</taxon>
        <taxon>Labeo</taxon>
    </lineage>
</organism>
<keyword evidence="15" id="KW-0418">Kinase</keyword>
<dbReference type="SUPFAM" id="SSF52540">
    <property type="entry name" value="P-loop containing nucleoside triphosphate hydrolases"/>
    <property type="match status" value="1"/>
</dbReference>
<dbReference type="Gene3D" id="3.40.50.300">
    <property type="entry name" value="P-loop containing nucleotide triphosphate hydrolases"/>
    <property type="match status" value="1"/>
</dbReference>
<dbReference type="PROSITE" id="PS51421">
    <property type="entry name" value="RAS"/>
    <property type="match status" value="1"/>
</dbReference>
<dbReference type="GO" id="GO:0045814">
    <property type="term" value="P:negative regulation of gene expression, epigenetic"/>
    <property type="evidence" value="ECO:0007669"/>
    <property type="project" value="InterPro"/>
</dbReference>
<dbReference type="InterPro" id="IPR036770">
    <property type="entry name" value="Ankyrin_rpt-contain_sf"/>
</dbReference>
<dbReference type="SUPFAM" id="SSF48403">
    <property type="entry name" value="Ankyrin repeat"/>
    <property type="match status" value="1"/>
</dbReference>
<dbReference type="GO" id="GO:0005524">
    <property type="term" value="F:ATP binding"/>
    <property type="evidence" value="ECO:0007669"/>
    <property type="project" value="UniProtKB-UniRule"/>
</dbReference>
<dbReference type="SUPFAM" id="SSF56104">
    <property type="entry name" value="SAICAR synthase-like"/>
    <property type="match status" value="1"/>
</dbReference>
<keyword evidence="15" id="KW-0067">ATP-binding</keyword>
<dbReference type="InterPro" id="IPR011989">
    <property type="entry name" value="ARM-like"/>
</dbReference>
<feature type="region of interest" description="Disordered" evidence="16">
    <location>
        <begin position="2276"/>
        <end position="2328"/>
    </location>
</feature>
<dbReference type="FunFam" id="1.25.40.20:FF:000016">
    <property type="entry name" value="Ankyrin repeat and SOCS box containing 5"/>
    <property type="match status" value="1"/>
</dbReference>
<dbReference type="Gene3D" id="3.30.800.10">
    <property type="entry name" value="Phosphatidylinositol Phosphate Kinase II Beta"/>
    <property type="match status" value="1"/>
</dbReference>
<feature type="region of interest" description="Disordered" evidence="16">
    <location>
        <begin position="2906"/>
        <end position="2980"/>
    </location>
</feature>
<dbReference type="SMART" id="SM00185">
    <property type="entry name" value="ARM"/>
    <property type="match status" value="4"/>
</dbReference>
<feature type="region of interest" description="Disordered" evidence="16">
    <location>
        <begin position="3127"/>
        <end position="3281"/>
    </location>
</feature>
<dbReference type="SMART" id="SM00233">
    <property type="entry name" value="PH"/>
    <property type="match status" value="1"/>
</dbReference>
<dbReference type="Gene3D" id="1.25.40.10">
    <property type="entry name" value="Tetratricopeptide repeat domain"/>
    <property type="match status" value="1"/>
</dbReference>
<feature type="compositionally biased region" description="Basic and acidic residues" evidence="16">
    <location>
        <begin position="2346"/>
        <end position="2358"/>
    </location>
</feature>
<feature type="compositionally biased region" description="Basic residues" evidence="16">
    <location>
        <begin position="2059"/>
        <end position="2076"/>
    </location>
</feature>
<feature type="repeat" description="ANK" evidence="14">
    <location>
        <begin position="4460"/>
        <end position="4488"/>
    </location>
</feature>
<dbReference type="PROSITE" id="PS50088">
    <property type="entry name" value="ANK_REPEAT"/>
    <property type="match status" value="6"/>
</dbReference>
<dbReference type="GO" id="GO:0030018">
    <property type="term" value="C:Z disc"/>
    <property type="evidence" value="ECO:0007669"/>
    <property type="project" value="UniProtKB-SubCell"/>
</dbReference>